<feature type="chain" id="PRO_5016052057" evidence="1">
    <location>
        <begin position="23"/>
        <end position="146"/>
    </location>
</feature>
<organism evidence="2 3">
    <name type="scientific">Flavobacterium aquariorum</name>
    <dbReference type="NCBI Taxonomy" id="2217670"/>
    <lineage>
        <taxon>Bacteria</taxon>
        <taxon>Pseudomonadati</taxon>
        <taxon>Bacteroidota</taxon>
        <taxon>Flavobacteriia</taxon>
        <taxon>Flavobacteriales</taxon>
        <taxon>Flavobacteriaceae</taxon>
        <taxon>Flavobacterium</taxon>
    </lineage>
</organism>
<evidence type="ECO:0000256" key="1">
    <source>
        <dbReference type="SAM" id="SignalP"/>
    </source>
</evidence>
<dbReference type="OrthoDB" id="8432779at2"/>
<keyword evidence="1" id="KW-0732">Signal</keyword>
<dbReference type="PROSITE" id="PS51257">
    <property type="entry name" value="PROKAR_LIPOPROTEIN"/>
    <property type="match status" value="1"/>
</dbReference>
<name>A0A2W7UI14_9FLAO</name>
<evidence type="ECO:0000313" key="3">
    <source>
        <dbReference type="Proteomes" id="UP000249177"/>
    </source>
</evidence>
<evidence type="ECO:0000313" key="2">
    <source>
        <dbReference type="EMBL" id="PZX92995.1"/>
    </source>
</evidence>
<reference evidence="2 3" key="1">
    <citation type="submission" date="2018-06" db="EMBL/GenBank/DDBJ databases">
        <title>Flavobacterium sp IMCC34762, genome.</title>
        <authorList>
            <person name="Joung Y."/>
            <person name="Cho J."/>
            <person name="Song J."/>
        </authorList>
    </citation>
    <scope>NUCLEOTIDE SEQUENCE [LARGE SCALE GENOMIC DNA]</scope>
    <source>
        <strain evidence="2 3">IMCC34762</strain>
    </source>
</reference>
<comment type="caution">
    <text evidence="2">The sequence shown here is derived from an EMBL/GenBank/DDBJ whole genome shotgun (WGS) entry which is preliminary data.</text>
</comment>
<dbReference type="RefSeq" id="WP_111410757.1">
    <property type="nucleotide sequence ID" value="NZ_QKXH01000008.1"/>
</dbReference>
<dbReference type="EMBL" id="QKXH01000008">
    <property type="protein sequence ID" value="PZX92995.1"/>
    <property type="molecule type" value="Genomic_DNA"/>
</dbReference>
<accession>A0A2W7UI14</accession>
<feature type="signal peptide" evidence="1">
    <location>
        <begin position="1"/>
        <end position="22"/>
    </location>
</feature>
<dbReference type="Gene3D" id="3.10.450.50">
    <property type="match status" value="1"/>
</dbReference>
<gene>
    <name evidence="2" type="ORF">DOS84_12905</name>
</gene>
<sequence>MKLKLALFFVPSLLLLSCNSKVNESQAIKNLLEKESSSWRSGDSKAHAACWHIQPYSKILISTADGKTFEVPPTAMIKPIVNASGGSSMNSNYKMSIHDDNAWVSHDEVSISKDGKKTFSHEIRLLEKVNGDWKLVGQSIHAYKTE</sequence>
<dbReference type="Proteomes" id="UP000249177">
    <property type="component" value="Unassembled WGS sequence"/>
</dbReference>
<dbReference type="AlphaFoldDB" id="A0A2W7UI14"/>
<keyword evidence="3" id="KW-1185">Reference proteome</keyword>
<proteinExistence type="predicted"/>
<protein>
    <submittedName>
        <fullName evidence="2">Endo-arabinase</fullName>
    </submittedName>
</protein>